<keyword evidence="1" id="KW-1133">Transmembrane helix</keyword>
<gene>
    <name evidence="2" type="ORF">GCM10011346_19780</name>
</gene>
<feature type="transmembrane region" description="Helical" evidence="1">
    <location>
        <begin position="67"/>
        <end position="87"/>
    </location>
</feature>
<reference evidence="3" key="1">
    <citation type="journal article" date="2019" name="Int. J. Syst. Evol. Microbiol.">
        <title>The Global Catalogue of Microorganisms (GCM) 10K type strain sequencing project: providing services to taxonomists for standard genome sequencing and annotation.</title>
        <authorList>
            <consortium name="The Broad Institute Genomics Platform"/>
            <consortium name="The Broad Institute Genome Sequencing Center for Infectious Disease"/>
            <person name="Wu L."/>
            <person name="Ma J."/>
        </authorList>
    </citation>
    <scope>NUCLEOTIDE SEQUENCE [LARGE SCALE GENOMIC DNA]</scope>
    <source>
        <strain evidence="3">CGMCC 1.7693</strain>
    </source>
</reference>
<feature type="transmembrane region" description="Helical" evidence="1">
    <location>
        <begin position="99"/>
        <end position="118"/>
    </location>
</feature>
<dbReference type="RefSeq" id="WP_188734269.1">
    <property type="nucleotide sequence ID" value="NZ_BMLW01000005.1"/>
</dbReference>
<feature type="transmembrane region" description="Helical" evidence="1">
    <location>
        <begin position="32"/>
        <end position="55"/>
    </location>
</feature>
<sequence>MAAAIVSLWAYPKLPVRLESYSDVDWVSQKGVIVVIIPTLMLFIFCMFQLASLVGRKYLDVQRLKSVLNVLLIFIIFLLLALHTFMLLMPLDLDVSLDVTSFVAIVLGIYFIILGNYFPRIQRSKIQKEAPHDKEKPKEVIFQH</sequence>
<evidence type="ECO:0000313" key="3">
    <source>
        <dbReference type="Proteomes" id="UP000641206"/>
    </source>
</evidence>
<name>A0ABQ2NU81_9BACI</name>
<keyword evidence="1" id="KW-0812">Transmembrane</keyword>
<organism evidence="2 3">
    <name type="scientific">Oceanobacillus neutriphilus</name>
    <dbReference type="NCBI Taxonomy" id="531815"/>
    <lineage>
        <taxon>Bacteria</taxon>
        <taxon>Bacillati</taxon>
        <taxon>Bacillota</taxon>
        <taxon>Bacilli</taxon>
        <taxon>Bacillales</taxon>
        <taxon>Bacillaceae</taxon>
        <taxon>Oceanobacillus</taxon>
    </lineage>
</organism>
<dbReference type="EMBL" id="BMLW01000005">
    <property type="protein sequence ID" value="GGP10681.1"/>
    <property type="molecule type" value="Genomic_DNA"/>
</dbReference>
<keyword evidence="3" id="KW-1185">Reference proteome</keyword>
<proteinExistence type="predicted"/>
<protein>
    <submittedName>
        <fullName evidence="2">Uncharacterized protein</fullName>
    </submittedName>
</protein>
<evidence type="ECO:0000313" key="2">
    <source>
        <dbReference type="EMBL" id="GGP10681.1"/>
    </source>
</evidence>
<evidence type="ECO:0000256" key="1">
    <source>
        <dbReference type="SAM" id="Phobius"/>
    </source>
</evidence>
<comment type="caution">
    <text evidence="2">The sequence shown here is derived from an EMBL/GenBank/DDBJ whole genome shotgun (WGS) entry which is preliminary data.</text>
</comment>
<dbReference type="Proteomes" id="UP000641206">
    <property type="component" value="Unassembled WGS sequence"/>
</dbReference>
<accession>A0ABQ2NU81</accession>
<keyword evidence="1" id="KW-0472">Membrane</keyword>